<organism evidence="1">
    <name type="scientific">Arundo donax</name>
    <name type="common">Giant reed</name>
    <name type="synonym">Donax arundinaceus</name>
    <dbReference type="NCBI Taxonomy" id="35708"/>
    <lineage>
        <taxon>Eukaryota</taxon>
        <taxon>Viridiplantae</taxon>
        <taxon>Streptophyta</taxon>
        <taxon>Embryophyta</taxon>
        <taxon>Tracheophyta</taxon>
        <taxon>Spermatophyta</taxon>
        <taxon>Magnoliopsida</taxon>
        <taxon>Liliopsida</taxon>
        <taxon>Poales</taxon>
        <taxon>Poaceae</taxon>
        <taxon>PACMAD clade</taxon>
        <taxon>Arundinoideae</taxon>
        <taxon>Arundineae</taxon>
        <taxon>Arundo</taxon>
    </lineage>
</organism>
<name>A0A0A8YTC7_ARUDO</name>
<reference evidence="1" key="1">
    <citation type="submission" date="2014-09" db="EMBL/GenBank/DDBJ databases">
        <authorList>
            <person name="Magalhaes I.L.F."/>
            <person name="Oliveira U."/>
            <person name="Santos F.R."/>
            <person name="Vidigal T.H.D.A."/>
            <person name="Brescovit A.D."/>
            <person name="Santos A.J."/>
        </authorList>
    </citation>
    <scope>NUCLEOTIDE SEQUENCE</scope>
    <source>
        <tissue evidence="1">Shoot tissue taken approximately 20 cm above the soil surface</tissue>
    </source>
</reference>
<proteinExistence type="predicted"/>
<sequence>MWFQEEPPFEMMEFRLPTTATGSQWGEFGELGDLDDLFSPELLAV</sequence>
<dbReference type="EMBL" id="GBRH01267581">
    <property type="protein sequence ID" value="JAD30314.1"/>
    <property type="molecule type" value="Transcribed_RNA"/>
</dbReference>
<dbReference type="AlphaFoldDB" id="A0A0A8YTC7"/>
<evidence type="ECO:0000313" key="1">
    <source>
        <dbReference type="EMBL" id="JAD30314.1"/>
    </source>
</evidence>
<protein>
    <submittedName>
        <fullName evidence="1">Uncharacterized protein</fullName>
    </submittedName>
</protein>
<accession>A0A0A8YTC7</accession>
<reference evidence="1" key="2">
    <citation type="journal article" date="2015" name="Data Brief">
        <title>Shoot transcriptome of the giant reed, Arundo donax.</title>
        <authorList>
            <person name="Barrero R.A."/>
            <person name="Guerrero F.D."/>
            <person name="Moolhuijzen P."/>
            <person name="Goolsby J.A."/>
            <person name="Tidwell J."/>
            <person name="Bellgard S.E."/>
            <person name="Bellgard M.I."/>
        </authorList>
    </citation>
    <scope>NUCLEOTIDE SEQUENCE</scope>
    <source>
        <tissue evidence="1">Shoot tissue taken approximately 20 cm above the soil surface</tissue>
    </source>
</reference>